<name>A0A4S8NZ41_9HYPH</name>
<organism evidence="1 2">
    <name type="scientific">Peteryoungia ipomoeae</name>
    <dbReference type="NCBI Taxonomy" id="1210932"/>
    <lineage>
        <taxon>Bacteria</taxon>
        <taxon>Pseudomonadati</taxon>
        <taxon>Pseudomonadota</taxon>
        <taxon>Alphaproteobacteria</taxon>
        <taxon>Hyphomicrobiales</taxon>
        <taxon>Rhizobiaceae</taxon>
        <taxon>Peteryoungia</taxon>
    </lineage>
</organism>
<dbReference type="RefSeq" id="WP_136598851.1">
    <property type="nucleotide sequence ID" value="NZ_STGV01000003.1"/>
</dbReference>
<gene>
    <name evidence="1" type="ORF">FAA97_10310</name>
</gene>
<dbReference type="OrthoDB" id="3233388at2"/>
<accession>A0A4S8NZ41</accession>
<dbReference type="Pfam" id="PF05973">
    <property type="entry name" value="Gp49"/>
    <property type="match status" value="1"/>
</dbReference>
<evidence type="ECO:0000313" key="1">
    <source>
        <dbReference type="EMBL" id="THV23013.1"/>
    </source>
</evidence>
<sequence>MALSVNDRRTIGEDIATLEYCWPVGMPKCAAISGVKGLFEIRSSLEHGRIARVFFTMVQGRMVLLHGFEKKTQKAPTKELTIAITRMKEVSRHGA</sequence>
<protein>
    <submittedName>
        <fullName evidence="1">Type II toxin-antitoxin system RelE/ParE family toxin</fullName>
    </submittedName>
</protein>
<comment type="caution">
    <text evidence="1">The sequence shown here is derived from an EMBL/GenBank/DDBJ whole genome shotgun (WGS) entry which is preliminary data.</text>
</comment>
<dbReference type="EMBL" id="STGV01000003">
    <property type="protein sequence ID" value="THV23013.1"/>
    <property type="molecule type" value="Genomic_DNA"/>
</dbReference>
<proteinExistence type="predicted"/>
<dbReference type="AlphaFoldDB" id="A0A4S8NZ41"/>
<reference evidence="1 2" key="1">
    <citation type="submission" date="2019-04" db="EMBL/GenBank/DDBJ databases">
        <title>Genome sequence of strain shin9-1.</title>
        <authorList>
            <person name="Gao J."/>
            <person name="Sun J."/>
        </authorList>
    </citation>
    <scope>NUCLEOTIDE SEQUENCE [LARGE SCALE GENOMIC DNA]</scope>
    <source>
        <strain evidence="2">shin9-1</strain>
    </source>
</reference>
<dbReference type="Proteomes" id="UP000308828">
    <property type="component" value="Unassembled WGS sequence"/>
</dbReference>
<dbReference type="InterPro" id="IPR009241">
    <property type="entry name" value="HigB-like"/>
</dbReference>
<keyword evidence="2" id="KW-1185">Reference proteome</keyword>
<evidence type="ECO:0000313" key="2">
    <source>
        <dbReference type="Proteomes" id="UP000308828"/>
    </source>
</evidence>